<evidence type="ECO:0000313" key="1">
    <source>
        <dbReference type="EMBL" id="CUJ03253.1"/>
    </source>
</evidence>
<dbReference type="AlphaFoldDB" id="A0AAD2QDA3"/>
<comment type="caution">
    <text evidence="1">The sequence shown here is derived from an EMBL/GenBank/DDBJ whole genome shotgun (WGS) entry which is preliminary data.</text>
</comment>
<organism evidence="1 2">
    <name type="scientific">Achromobacter aegrifaciens</name>
    <dbReference type="NCBI Taxonomy" id="1287736"/>
    <lineage>
        <taxon>Bacteria</taxon>
        <taxon>Pseudomonadati</taxon>
        <taxon>Pseudomonadota</taxon>
        <taxon>Betaproteobacteria</taxon>
        <taxon>Burkholderiales</taxon>
        <taxon>Alcaligenaceae</taxon>
        <taxon>Achromobacter</taxon>
    </lineage>
</organism>
<dbReference type="EMBL" id="CYTK01000003">
    <property type="protein sequence ID" value="CUJ03253.1"/>
    <property type="molecule type" value="Genomic_DNA"/>
</dbReference>
<accession>A0AAD2QDA3</accession>
<name>A0AAD2QDA3_ACHAE</name>
<gene>
    <name evidence="1" type="ORF">ERS370000_02514</name>
</gene>
<evidence type="ECO:0000313" key="2">
    <source>
        <dbReference type="Proteomes" id="UP000044098"/>
    </source>
</evidence>
<dbReference type="RefSeq" id="WP_054453568.1">
    <property type="nucleotide sequence ID" value="NZ_CYTK01000003.1"/>
</dbReference>
<protein>
    <submittedName>
        <fullName evidence="1">Uncharacterized protein</fullName>
    </submittedName>
</protein>
<sequence length="137" mass="14981">MSFVVTKRPVAAFPISLVVNGTNGDPLEISFVAQYHRHTPEQLADLTDGMVNKARATQNLPPLLRPDGSQAPEYPYSSDLEFVQAKLANWLGVRDAAGDSVPFSRESLQAVITDWPELIAPLFSGFYAAHQGAQKKN</sequence>
<proteinExistence type="predicted"/>
<dbReference type="Proteomes" id="UP000044098">
    <property type="component" value="Unassembled WGS sequence"/>
</dbReference>
<reference evidence="1 2" key="1">
    <citation type="submission" date="2015-09" db="EMBL/GenBank/DDBJ databases">
        <authorList>
            <consortium name="Pathogen Informatics"/>
        </authorList>
    </citation>
    <scope>NUCLEOTIDE SEQUENCE [LARGE SCALE GENOMIC DNA]</scope>
    <source>
        <strain evidence="1 2">2789STDY5608625</strain>
    </source>
</reference>